<comment type="caution">
    <text evidence="3">The sequence shown here is derived from an EMBL/GenBank/DDBJ whole genome shotgun (WGS) entry which is preliminary data.</text>
</comment>
<feature type="region of interest" description="Disordered" evidence="1">
    <location>
        <begin position="53"/>
        <end position="76"/>
    </location>
</feature>
<feature type="transmembrane region" description="Helical" evidence="2">
    <location>
        <begin position="175"/>
        <end position="195"/>
    </location>
</feature>
<reference evidence="3 4" key="1">
    <citation type="submission" date="2019-05" db="EMBL/GenBank/DDBJ databases">
        <title>Mikania micrantha, genome provides insights into the molecular mechanism of rapid growth.</title>
        <authorList>
            <person name="Liu B."/>
        </authorList>
    </citation>
    <scope>NUCLEOTIDE SEQUENCE [LARGE SCALE GENOMIC DNA]</scope>
    <source>
        <strain evidence="3">NLD-2019</strain>
        <tissue evidence="3">Leaf</tissue>
    </source>
</reference>
<evidence type="ECO:0000313" key="4">
    <source>
        <dbReference type="Proteomes" id="UP000326396"/>
    </source>
</evidence>
<gene>
    <name evidence="3" type="ORF">E3N88_11030</name>
</gene>
<dbReference type="Proteomes" id="UP000326396">
    <property type="component" value="Linkage Group LG13"/>
</dbReference>
<dbReference type="PANTHER" id="PTHR36381">
    <property type="entry name" value="ETHYLENE-REGULATED TRANSCRIPT 2 (ERT2)"/>
    <property type="match status" value="1"/>
</dbReference>
<sequence length="415" mass="46546">MPFSWKKTARCNRFSKLVADHLQSPKRGGSLVVETGFPTSLIDLYVRNRGRFRKSKKQRENDSPTPLSSCSSSSSSGLLVDSLNITSSSSSSLYSLVESNNLSSGGTDHRGTDEIIEEEVDVGVDMIMIDDSIKDFTETEVEMSVEMAKLNPLLVVALKVLVMFVLVLGTKEFRIAITISAFVLLFMESMGKLLLGRSNSVRSTEDSKTLSESSVQVTKNIKSSEENSTPVCNKVMEIEEQIESNQEIRSDKYLDEVRSEVLMEIKHKSSRRAIMRSRMKKLVPKKLRRSSMGSKEEISYRFIEETVKSAQDDKASIDSSECSYSKGETLRIFKQNQNKNLEIERRSLSSSLSSEIDCTGKESERELHQNSGCFVLCLIVLVGLIGGRIMALVLALSWCLILKKLQWRNVKFPIS</sequence>
<dbReference type="PANTHER" id="PTHR36381:SF1">
    <property type="entry name" value="ETHYLENE-REGULATED TRANSCRIPT 2 (ERT2)"/>
    <property type="match status" value="1"/>
</dbReference>
<protein>
    <submittedName>
        <fullName evidence="3">Uncharacterized protein</fullName>
    </submittedName>
</protein>
<keyword evidence="2" id="KW-0812">Transmembrane</keyword>
<organism evidence="3 4">
    <name type="scientific">Mikania micrantha</name>
    <name type="common">bitter vine</name>
    <dbReference type="NCBI Taxonomy" id="192012"/>
    <lineage>
        <taxon>Eukaryota</taxon>
        <taxon>Viridiplantae</taxon>
        <taxon>Streptophyta</taxon>
        <taxon>Embryophyta</taxon>
        <taxon>Tracheophyta</taxon>
        <taxon>Spermatophyta</taxon>
        <taxon>Magnoliopsida</taxon>
        <taxon>eudicotyledons</taxon>
        <taxon>Gunneridae</taxon>
        <taxon>Pentapetalae</taxon>
        <taxon>asterids</taxon>
        <taxon>campanulids</taxon>
        <taxon>Asterales</taxon>
        <taxon>Asteraceae</taxon>
        <taxon>Asteroideae</taxon>
        <taxon>Heliantheae alliance</taxon>
        <taxon>Eupatorieae</taxon>
        <taxon>Mikania</taxon>
    </lineage>
</organism>
<dbReference type="EMBL" id="SZYD01000005">
    <property type="protein sequence ID" value="KAD6119759.1"/>
    <property type="molecule type" value="Genomic_DNA"/>
</dbReference>
<proteinExistence type="predicted"/>
<feature type="transmembrane region" description="Helical" evidence="2">
    <location>
        <begin position="373"/>
        <end position="398"/>
    </location>
</feature>
<keyword evidence="2" id="KW-1133">Transmembrane helix</keyword>
<evidence type="ECO:0000313" key="3">
    <source>
        <dbReference type="EMBL" id="KAD6119759.1"/>
    </source>
</evidence>
<dbReference type="AlphaFoldDB" id="A0A5N6PDF3"/>
<feature type="transmembrane region" description="Helical" evidence="2">
    <location>
        <begin position="150"/>
        <end position="169"/>
    </location>
</feature>
<evidence type="ECO:0000256" key="2">
    <source>
        <dbReference type="SAM" id="Phobius"/>
    </source>
</evidence>
<accession>A0A5N6PDF3</accession>
<dbReference type="OrthoDB" id="690172at2759"/>
<keyword evidence="4" id="KW-1185">Reference proteome</keyword>
<name>A0A5N6PDF3_9ASTR</name>
<keyword evidence="2" id="KW-0472">Membrane</keyword>
<evidence type="ECO:0000256" key="1">
    <source>
        <dbReference type="SAM" id="MobiDB-lite"/>
    </source>
</evidence>
<feature type="compositionally biased region" description="Low complexity" evidence="1">
    <location>
        <begin position="67"/>
        <end position="76"/>
    </location>
</feature>